<comment type="catalytic activity">
    <reaction evidence="7">
        <text>Endonucleolytic cleavage of RNA, removing 5'-extranucleotides from tRNA precursor.</text>
        <dbReference type="EC" id="3.1.26.5"/>
    </reaction>
</comment>
<keyword evidence="5 7" id="KW-0378">Hydrolase</keyword>
<evidence type="ECO:0000256" key="7">
    <source>
        <dbReference type="HAMAP-Rule" id="MF_00227"/>
    </source>
</evidence>
<dbReference type="GO" id="GO:0042781">
    <property type="term" value="F:3'-tRNA processing endoribonuclease activity"/>
    <property type="evidence" value="ECO:0007669"/>
    <property type="project" value="TreeGrafter"/>
</dbReference>
<keyword evidence="4 7" id="KW-0255">Endonuclease</keyword>
<dbReference type="InterPro" id="IPR020568">
    <property type="entry name" value="Ribosomal_Su5_D2-typ_SF"/>
</dbReference>
<evidence type="ECO:0000256" key="1">
    <source>
        <dbReference type="ARBA" id="ARBA00002663"/>
    </source>
</evidence>
<keyword evidence="2 7" id="KW-0819">tRNA processing</keyword>
<dbReference type="InterPro" id="IPR020539">
    <property type="entry name" value="RNase_P_CS"/>
</dbReference>
<comment type="similarity">
    <text evidence="7">Belongs to the RnpA family.</text>
</comment>
<dbReference type="FunFam" id="3.30.230.10:FF:000021">
    <property type="entry name" value="Ribonuclease P protein component"/>
    <property type="match status" value="1"/>
</dbReference>
<proteinExistence type="inferred from homology"/>
<dbReference type="InterPro" id="IPR014721">
    <property type="entry name" value="Ribsml_uS5_D2-typ_fold_subgr"/>
</dbReference>
<dbReference type="EMBL" id="JAWJAY010000011">
    <property type="protein sequence ID" value="MDV2887360.1"/>
    <property type="molecule type" value="Genomic_DNA"/>
</dbReference>
<name>A0AAJ2NRJ5_ALKPS</name>
<dbReference type="AlphaFoldDB" id="A0AAJ2NRJ5"/>
<dbReference type="GO" id="GO:0000049">
    <property type="term" value="F:tRNA binding"/>
    <property type="evidence" value="ECO:0007669"/>
    <property type="project" value="UniProtKB-UniRule"/>
</dbReference>
<dbReference type="EC" id="3.1.26.5" evidence="7 8"/>
<protein>
    <recommendedName>
        <fullName evidence="7 8">Ribonuclease P protein component</fullName>
        <shortName evidence="7">RNase P protein</shortName>
        <shortName evidence="7">RNaseP protein</shortName>
        <ecNumber evidence="7 8">3.1.26.5</ecNumber>
    </recommendedName>
    <alternativeName>
        <fullName evidence="7">Protein C5</fullName>
    </alternativeName>
</protein>
<gene>
    <name evidence="7 9" type="primary">rnpA</name>
    <name evidence="9" type="ORF">RYX45_19420</name>
</gene>
<evidence type="ECO:0000256" key="5">
    <source>
        <dbReference type="ARBA" id="ARBA00022801"/>
    </source>
</evidence>
<dbReference type="NCBIfam" id="TIGR00188">
    <property type="entry name" value="rnpA"/>
    <property type="match status" value="1"/>
</dbReference>
<dbReference type="GO" id="GO:0004526">
    <property type="term" value="F:ribonuclease P activity"/>
    <property type="evidence" value="ECO:0007669"/>
    <property type="project" value="UniProtKB-UniRule"/>
</dbReference>
<evidence type="ECO:0000313" key="9">
    <source>
        <dbReference type="EMBL" id="MDV2887360.1"/>
    </source>
</evidence>
<evidence type="ECO:0000256" key="6">
    <source>
        <dbReference type="ARBA" id="ARBA00022884"/>
    </source>
</evidence>
<comment type="caution">
    <text evidence="9">The sequence shown here is derived from an EMBL/GenBank/DDBJ whole genome shotgun (WGS) entry which is preliminary data.</text>
</comment>
<keyword evidence="6 7" id="KW-0694">RNA-binding</keyword>
<dbReference type="InterPro" id="IPR000100">
    <property type="entry name" value="RNase_P"/>
</dbReference>
<dbReference type="PROSITE" id="PS00648">
    <property type="entry name" value="RIBONUCLEASE_P"/>
    <property type="match status" value="1"/>
</dbReference>
<evidence type="ECO:0000256" key="3">
    <source>
        <dbReference type="ARBA" id="ARBA00022722"/>
    </source>
</evidence>
<evidence type="ECO:0000256" key="4">
    <source>
        <dbReference type="ARBA" id="ARBA00022759"/>
    </source>
</evidence>
<dbReference type="Gene3D" id="3.30.230.10">
    <property type="match status" value="1"/>
</dbReference>
<dbReference type="PANTHER" id="PTHR33992:SF1">
    <property type="entry name" value="RIBONUCLEASE P PROTEIN COMPONENT"/>
    <property type="match status" value="1"/>
</dbReference>
<evidence type="ECO:0000256" key="8">
    <source>
        <dbReference type="NCBIfam" id="TIGR00188"/>
    </source>
</evidence>
<dbReference type="GO" id="GO:0001682">
    <property type="term" value="P:tRNA 5'-leader removal"/>
    <property type="evidence" value="ECO:0007669"/>
    <property type="project" value="UniProtKB-UniRule"/>
</dbReference>
<reference evidence="9" key="1">
    <citation type="submission" date="2023-10" db="EMBL/GenBank/DDBJ databases">
        <title>Screening of Alkalihalophilus pseudofirmusBZ-TG-HK211 and Its Alleviation of Salt Stress on Rapeseed Growth.</title>
        <authorList>
            <person name="Zhao B."/>
            <person name="Guo T."/>
        </authorList>
    </citation>
    <scope>NUCLEOTIDE SEQUENCE</scope>
    <source>
        <strain evidence="9">BZ-TG-HK211</strain>
    </source>
</reference>
<comment type="function">
    <text evidence="1 7">RNaseP catalyzes the removal of the 5'-leader sequence from pre-tRNA to produce the mature 5'-terminus. It can also cleave other RNA substrates such as 4.5S RNA. The protein component plays an auxiliary but essential role in vivo by binding to the 5'-leader sequence and broadening the substrate specificity of the ribozyme.</text>
</comment>
<evidence type="ECO:0000256" key="2">
    <source>
        <dbReference type="ARBA" id="ARBA00022694"/>
    </source>
</evidence>
<dbReference type="PANTHER" id="PTHR33992">
    <property type="entry name" value="RIBONUCLEASE P PROTEIN COMPONENT"/>
    <property type="match status" value="1"/>
</dbReference>
<dbReference type="HAMAP" id="MF_00227">
    <property type="entry name" value="RNase_P"/>
    <property type="match status" value="1"/>
</dbReference>
<dbReference type="GO" id="GO:0030677">
    <property type="term" value="C:ribonuclease P complex"/>
    <property type="evidence" value="ECO:0007669"/>
    <property type="project" value="TreeGrafter"/>
</dbReference>
<sequence>MKKEQRIKKNEDFSSVFKKGQSVANRQFVLYSLKKEGQASFRIGLSVSKKVGNAVVRNRIKRYVRTVFQTYQDELPGGYDFVIIARHPVSEMDFHQVESSLKHVMKKARLLKKVDHTSHK</sequence>
<dbReference type="SUPFAM" id="SSF54211">
    <property type="entry name" value="Ribosomal protein S5 domain 2-like"/>
    <property type="match status" value="1"/>
</dbReference>
<organism evidence="9 10">
    <name type="scientific">Alkalihalophilus pseudofirmus</name>
    <name type="common">Bacillus pseudofirmus</name>
    <dbReference type="NCBI Taxonomy" id="79885"/>
    <lineage>
        <taxon>Bacteria</taxon>
        <taxon>Bacillati</taxon>
        <taxon>Bacillota</taxon>
        <taxon>Bacilli</taxon>
        <taxon>Bacillales</taxon>
        <taxon>Bacillaceae</taxon>
        <taxon>Alkalihalophilus</taxon>
    </lineage>
</organism>
<dbReference type="Proteomes" id="UP001285636">
    <property type="component" value="Unassembled WGS sequence"/>
</dbReference>
<keyword evidence="3 7" id="KW-0540">Nuclease</keyword>
<comment type="subunit">
    <text evidence="7">Consists of a catalytic RNA component (M1 or rnpB) and a protein subunit.</text>
</comment>
<dbReference type="Pfam" id="PF00825">
    <property type="entry name" value="Ribonuclease_P"/>
    <property type="match status" value="1"/>
</dbReference>
<accession>A0AAJ2NRJ5</accession>
<evidence type="ECO:0000313" key="10">
    <source>
        <dbReference type="Proteomes" id="UP001285636"/>
    </source>
</evidence>
<dbReference type="RefSeq" id="WP_075681597.1">
    <property type="nucleotide sequence ID" value="NZ_CP117835.1"/>
</dbReference>